<protein>
    <recommendedName>
        <fullName evidence="2 10">FAD:protein FMN transferase</fullName>
        <ecNumber evidence="1 10">2.7.1.180</ecNumber>
    </recommendedName>
    <alternativeName>
        <fullName evidence="8 10">Flavin transferase</fullName>
    </alternativeName>
</protein>
<keyword evidence="3 10" id="KW-0285">Flavoprotein</keyword>
<accession>A0A2J7TG36</accession>
<dbReference type="InterPro" id="IPR024932">
    <property type="entry name" value="ApbE"/>
</dbReference>
<dbReference type="PIRSF" id="PIRSF006268">
    <property type="entry name" value="ApbE"/>
    <property type="match status" value="1"/>
</dbReference>
<dbReference type="GO" id="GO:0016740">
    <property type="term" value="F:transferase activity"/>
    <property type="evidence" value="ECO:0007669"/>
    <property type="project" value="UniProtKB-UniRule"/>
</dbReference>
<evidence type="ECO:0000313" key="14">
    <source>
        <dbReference type="Proteomes" id="UP000236286"/>
    </source>
</evidence>
<keyword evidence="7 10" id="KW-0460">Magnesium</keyword>
<sequence length="347" mass="36580">MLKMSTESRNASALRRHALNGPAMGSRWSAVFFAADDFDAAALARSFQSAVDRIEQQMSSWRADSDLAHLNAAPIGAWVSIPHELVTVLAVALKIGRLSEGAFDIGVGDLVRAFGFGSGARTPDAGLIARVAGRPSFEPPKTLQLDIASRRARRLALLQLDLSGIAKGFGVDELAREAQRSGLTSWLVGIDGEMRAEGLKPGGRPWAVAHEKPIPGSREILGVLDLSGAAVATSGAYRHVAEVEGRRVSHTIDPRRGRPLESDLAAVTVLAETCTAADAWATALMVAGAERGLELASRLGLAALLVRSDGSVLSTLPTPPRRPVGPAPRARVSSRGTLCGRSPRRGC</sequence>
<feature type="compositionally biased region" description="Pro residues" evidence="12">
    <location>
        <begin position="317"/>
        <end position="326"/>
    </location>
</feature>
<dbReference type="EMBL" id="PDZR01000013">
    <property type="protein sequence ID" value="PNG25732.1"/>
    <property type="molecule type" value="Genomic_DNA"/>
</dbReference>
<evidence type="ECO:0000256" key="8">
    <source>
        <dbReference type="ARBA" id="ARBA00031306"/>
    </source>
</evidence>
<evidence type="ECO:0000256" key="10">
    <source>
        <dbReference type="PIRNR" id="PIRNR006268"/>
    </source>
</evidence>
<feature type="binding site" evidence="11">
    <location>
        <position position="278"/>
    </location>
    <ligand>
        <name>Mg(2+)</name>
        <dbReference type="ChEBI" id="CHEBI:18420"/>
    </ligand>
</feature>
<dbReference type="InterPro" id="IPR003374">
    <property type="entry name" value="ApbE-like_sf"/>
</dbReference>
<comment type="cofactor">
    <cofactor evidence="11">
        <name>Mg(2+)</name>
        <dbReference type="ChEBI" id="CHEBI:18420"/>
    </cofactor>
    <cofactor evidence="11">
        <name>Mn(2+)</name>
        <dbReference type="ChEBI" id="CHEBI:29035"/>
    </cofactor>
    <text evidence="11">Magnesium. Can also use manganese.</text>
</comment>
<keyword evidence="6 10" id="KW-0274">FAD</keyword>
<dbReference type="GO" id="GO:0046872">
    <property type="term" value="F:metal ion binding"/>
    <property type="evidence" value="ECO:0007669"/>
    <property type="project" value="UniProtKB-UniRule"/>
</dbReference>
<feature type="region of interest" description="Disordered" evidence="12">
    <location>
        <begin position="316"/>
        <end position="347"/>
    </location>
</feature>
<evidence type="ECO:0000256" key="5">
    <source>
        <dbReference type="ARBA" id="ARBA00022723"/>
    </source>
</evidence>
<comment type="caution">
    <text evidence="13">The sequence shown here is derived from an EMBL/GenBank/DDBJ whole genome shotgun (WGS) entry which is preliminary data.</text>
</comment>
<dbReference type="EC" id="2.7.1.180" evidence="1 10"/>
<evidence type="ECO:0000256" key="7">
    <source>
        <dbReference type="ARBA" id="ARBA00022842"/>
    </source>
</evidence>
<feature type="binding site" evidence="11">
    <location>
        <position position="164"/>
    </location>
    <ligand>
        <name>Mg(2+)</name>
        <dbReference type="ChEBI" id="CHEBI:18420"/>
    </ligand>
</feature>
<dbReference type="Gene3D" id="3.10.520.10">
    <property type="entry name" value="ApbE-like domains"/>
    <property type="match status" value="1"/>
</dbReference>
<feature type="binding site" evidence="11">
    <location>
        <position position="282"/>
    </location>
    <ligand>
        <name>Mg(2+)</name>
        <dbReference type="ChEBI" id="CHEBI:18420"/>
    </ligand>
</feature>
<name>A0A2J7TG36_METSI</name>
<evidence type="ECO:0000256" key="2">
    <source>
        <dbReference type="ARBA" id="ARBA00016337"/>
    </source>
</evidence>
<organism evidence="13 14">
    <name type="scientific">Methylocella silvestris</name>
    <dbReference type="NCBI Taxonomy" id="199596"/>
    <lineage>
        <taxon>Bacteria</taxon>
        <taxon>Pseudomonadati</taxon>
        <taxon>Pseudomonadota</taxon>
        <taxon>Alphaproteobacteria</taxon>
        <taxon>Hyphomicrobiales</taxon>
        <taxon>Beijerinckiaceae</taxon>
        <taxon>Methylocella</taxon>
    </lineage>
</organism>
<evidence type="ECO:0000256" key="6">
    <source>
        <dbReference type="ARBA" id="ARBA00022827"/>
    </source>
</evidence>
<comment type="similarity">
    <text evidence="10">Belongs to the ApbE family.</text>
</comment>
<evidence type="ECO:0000256" key="9">
    <source>
        <dbReference type="ARBA" id="ARBA00048540"/>
    </source>
</evidence>
<keyword evidence="5 10" id="KW-0479">Metal-binding</keyword>
<evidence type="ECO:0000256" key="4">
    <source>
        <dbReference type="ARBA" id="ARBA00022679"/>
    </source>
</evidence>
<dbReference type="SUPFAM" id="SSF143631">
    <property type="entry name" value="ApbE-like"/>
    <property type="match status" value="1"/>
</dbReference>
<evidence type="ECO:0000256" key="3">
    <source>
        <dbReference type="ARBA" id="ARBA00022630"/>
    </source>
</evidence>
<dbReference type="PANTHER" id="PTHR30040:SF2">
    <property type="entry name" value="FAD:PROTEIN FMN TRANSFERASE"/>
    <property type="match status" value="1"/>
</dbReference>
<dbReference type="Proteomes" id="UP000236286">
    <property type="component" value="Unassembled WGS sequence"/>
</dbReference>
<evidence type="ECO:0000256" key="12">
    <source>
        <dbReference type="SAM" id="MobiDB-lite"/>
    </source>
</evidence>
<comment type="catalytic activity">
    <reaction evidence="9 10">
        <text>L-threonyl-[protein] + FAD = FMN-L-threonyl-[protein] + AMP + H(+)</text>
        <dbReference type="Rhea" id="RHEA:36847"/>
        <dbReference type="Rhea" id="RHEA-COMP:11060"/>
        <dbReference type="Rhea" id="RHEA-COMP:11061"/>
        <dbReference type="ChEBI" id="CHEBI:15378"/>
        <dbReference type="ChEBI" id="CHEBI:30013"/>
        <dbReference type="ChEBI" id="CHEBI:57692"/>
        <dbReference type="ChEBI" id="CHEBI:74257"/>
        <dbReference type="ChEBI" id="CHEBI:456215"/>
        <dbReference type="EC" id="2.7.1.180"/>
    </reaction>
</comment>
<gene>
    <name evidence="13" type="ORF">CR492_12270</name>
</gene>
<evidence type="ECO:0000313" key="13">
    <source>
        <dbReference type="EMBL" id="PNG25732.1"/>
    </source>
</evidence>
<reference evidence="13 14" key="1">
    <citation type="submission" date="2017-10" db="EMBL/GenBank/DDBJ databases">
        <title>Genome announcement of Methylocella silvestris TVC from permafrost.</title>
        <authorList>
            <person name="Wang J."/>
            <person name="Geng K."/>
            <person name="Ul-Haque F."/>
            <person name="Crombie A.T."/>
            <person name="Street L.E."/>
            <person name="Wookey P.A."/>
            <person name="Murrell J.C."/>
            <person name="Pratscher J."/>
        </authorList>
    </citation>
    <scope>NUCLEOTIDE SEQUENCE [LARGE SCALE GENOMIC DNA]</scope>
    <source>
        <strain evidence="13 14">TVC</strain>
    </source>
</reference>
<dbReference type="OrthoDB" id="9778595at2"/>
<dbReference type="AlphaFoldDB" id="A0A2J7TG36"/>
<dbReference type="Pfam" id="PF02424">
    <property type="entry name" value="ApbE"/>
    <property type="match status" value="1"/>
</dbReference>
<dbReference type="PANTHER" id="PTHR30040">
    <property type="entry name" value="THIAMINE BIOSYNTHESIS LIPOPROTEIN APBE"/>
    <property type="match status" value="1"/>
</dbReference>
<evidence type="ECO:0000256" key="1">
    <source>
        <dbReference type="ARBA" id="ARBA00011955"/>
    </source>
</evidence>
<proteinExistence type="inferred from homology"/>
<keyword evidence="4 10" id="KW-0808">Transferase</keyword>
<evidence type="ECO:0000256" key="11">
    <source>
        <dbReference type="PIRSR" id="PIRSR006268-2"/>
    </source>
</evidence>
<dbReference type="RefSeq" id="WP_102844042.1">
    <property type="nucleotide sequence ID" value="NZ_PDZR01000013.1"/>
</dbReference>